<name>A0A0T5NZQ1_9RHOB</name>
<comment type="caution">
    <text evidence="1">The sequence shown here is derived from an EMBL/GenBank/DDBJ whole genome shotgun (WGS) entry which is preliminary data.</text>
</comment>
<evidence type="ECO:0000313" key="2">
    <source>
        <dbReference type="Proteomes" id="UP000051295"/>
    </source>
</evidence>
<accession>A0A0T5NZQ1</accession>
<gene>
    <name evidence="1" type="ORF">XM53_00955</name>
</gene>
<dbReference type="EMBL" id="LAXJ01000002">
    <property type="protein sequence ID" value="KRS14333.1"/>
    <property type="molecule type" value="Genomic_DNA"/>
</dbReference>
<organism evidence="1 2">
    <name type="scientific">Roseovarius atlanticus</name>
    <dbReference type="NCBI Taxonomy" id="1641875"/>
    <lineage>
        <taxon>Bacteria</taxon>
        <taxon>Pseudomonadati</taxon>
        <taxon>Pseudomonadota</taxon>
        <taxon>Alphaproteobacteria</taxon>
        <taxon>Rhodobacterales</taxon>
        <taxon>Roseobacteraceae</taxon>
        <taxon>Roseovarius</taxon>
    </lineage>
</organism>
<dbReference type="Proteomes" id="UP000051295">
    <property type="component" value="Unassembled WGS sequence"/>
</dbReference>
<keyword evidence="2" id="KW-1185">Reference proteome</keyword>
<sequence length="151" mass="17742">MRTITEQQLENEIINDAKIRHNETFVQEWAGNVQVTVQGYVEFAGADLVLNRVFVFEYEIDDDGEIKHTGWDESETSFDEFNSDDAEDLDIEVEGFDEYDLMSRILEIVRTKELITTRESDVREATRFAEQLEMENRMRADIAEELVEEDY</sequence>
<protein>
    <submittedName>
        <fullName evidence="1">Uncharacterized protein</fullName>
    </submittedName>
</protein>
<proteinExistence type="predicted"/>
<reference evidence="1 2" key="1">
    <citation type="submission" date="2015-04" db="EMBL/GenBank/DDBJ databases">
        <title>The draft genome sequence of Roseovarius sp.R12b.</title>
        <authorList>
            <person name="Li G."/>
            <person name="Lai Q."/>
            <person name="Shao Z."/>
            <person name="Yan P."/>
        </authorList>
    </citation>
    <scope>NUCLEOTIDE SEQUENCE [LARGE SCALE GENOMIC DNA]</scope>
    <source>
        <strain evidence="1 2">R12B</strain>
    </source>
</reference>
<dbReference type="PATRIC" id="fig|1641875.4.peg.1278"/>
<dbReference type="RefSeq" id="WP_057789385.1">
    <property type="nucleotide sequence ID" value="NZ_LAXJ01000002.1"/>
</dbReference>
<evidence type="ECO:0000313" key="1">
    <source>
        <dbReference type="EMBL" id="KRS14333.1"/>
    </source>
</evidence>
<dbReference type="AlphaFoldDB" id="A0A0T5NZQ1"/>
<dbReference type="STRING" id="1641875.XM53_00955"/>